<gene>
    <name evidence="3" type="ORF">HNP55_004208</name>
</gene>
<reference evidence="3 4" key="1">
    <citation type="submission" date="2020-08" db="EMBL/GenBank/DDBJ databases">
        <title>Functional genomics of gut bacteria from endangered species of beetles.</title>
        <authorList>
            <person name="Carlos-Shanley C."/>
        </authorList>
    </citation>
    <scope>NUCLEOTIDE SEQUENCE [LARGE SCALE GENOMIC DNA]</scope>
    <source>
        <strain evidence="3 4">S00239</strain>
    </source>
</reference>
<dbReference type="AlphaFoldDB" id="A0A840LBX0"/>
<accession>A0A840LBX0</accession>
<dbReference type="Proteomes" id="UP000562027">
    <property type="component" value="Unassembled WGS sequence"/>
</dbReference>
<evidence type="ECO:0000259" key="2">
    <source>
        <dbReference type="SMART" id="SM00769"/>
    </source>
</evidence>
<comment type="caution">
    <text evidence="3">The sequence shown here is derived from an EMBL/GenBank/DDBJ whole genome shotgun (WGS) entry which is preliminary data.</text>
</comment>
<name>A0A840LBX0_9BURK</name>
<dbReference type="SUPFAM" id="SSF117070">
    <property type="entry name" value="LEA14-like"/>
    <property type="match status" value="1"/>
</dbReference>
<dbReference type="Pfam" id="PF03168">
    <property type="entry name" value="LEA_2"/>
    <property type="match status" value="1"/>
</dbReference>
<organism evidence="3 4">
    <name type="scientific">Roseateles oligotrophus</name>
    <dbReference type="NCBI Taxonomy" id="1769250"/>
    <lineage>
        <taxon>Bacteria</taxon>
        <taxon>Pseudomonadati</taxon>
        <taxon>Pseudomonadota</taxon>
        <taxon>Betaproteobacteria</taxon>
        <taxon>Burkholderiales</taxon>
        <taxon>Sphaerotilaceae</taxon>
        <taxon>Roseateles</taxon>
    </lineage>
</organism>
<dbReference type="SMART" id="SM00769">
    <property type="entry name" value="WHy"/>
    <property type="match status" value="1"/>
</dbReference>
<sequence>MVTRRLCSGLLAGLLVLLLAACAGSAPNEPLRVSVAQFQPLQQQEGAQARYRLDLRVHNPSRWVLGLVGADVQLLLRGKAIGSGVVALDLSVPAFGEGALSIEVGVHDMVAVRQAIGLYGAADRPLPVLLTGHLTRPGLLALPWRSEGELRFARAGGG</sequence>
<keyword evidence="4" id="KW-1185">Reference proteome</keyword>
<evidence type="ECO:0000313" key="4">
    <source>
        <dbReference type="Proteomes" id="UP000562027"/>
    </source>
</evidence>
<dbReference type="PROSITE" id="PS51257">
    <property type="entry name" value="PROKAR_LIPOPROTEIN"/>
    <property type="match status" value="1"/>
</dbReference>
<evidence type="ECO:0000256" key="1">
    <source>
        <dbReference type="SAM" id="SignalP"/>
    </source>
</evidence>
<dbReference type="InterPro" id="IPR013990">
    <property type="entry name" value="WHy-dom"/>
</dbReference>
<evidence type="ECO:0000313" key="3">
    <source>
        <dbReference type="EMBL" id="MBB4845656.1"/>
    </source>
</evidence>
<feature type="domain" description="Water stress and hypersensitive response" evidence="2">
    <location>
        <begin position="33"/>
        <end position="151"/>
    </location>
</feature>
<feature type="signal peptide" evidence="1">
    <location>
        <begin position="1"/>
        <end position="25"/>
    </location>
</feature>
<dbReference type="Gene3D" id="2.60.40.1820">
    <property type="match status" value="1"/>
</dbReference>
<dbReference type="GO" id="GO:0009269">
    <property type="term" value="P:response to desiccation"/>
    <property type="evidence" value="ECO:0007669"/>
    <property type="project" value="InterPro"/>
</dbReference>
<keyword evidence="1" id="KW-0732">Signal</keyword>
<dbReference type="EMBL" id="JACHLP010000010">
    <property type="protein sequence ID" value="MBB4845656.1"/>
    <property type="molecule type" value="Genomic_DNA"/>
</dbReference>
<protein>
    <recommendedName>
        <fullName evidence="2">Water stress and hypersensitive response domain-containing protein</fullName>
    </recommendedName>
</protein>
<feature type="chain" id="PRO_5032486568" description="Water stress and hypersensitive response domain-containing protein" evidence="1">
    <location>
        <begin position="26"/>
        <end position="158"/>
    </location>
</feature>
<dbReference type="InterPro" id="IPR004864">
    <property type="entry name" value="LEA_2"/>
</dbReference>
<proteinExistence type="predicted"/>